<accession>A0A344J5T1</accession>
<feature type="transmembrane region" description="Helical" evidence="1">
    <location>
        <begin position="118"/>
        <end position="138"/>
    </location>
</feature>
<feature type="transmembrane region" description="Helical" evidence="1">
    <location>
        <begin position="47"/>
        <end position="67"/>
    </location>
</feature>
<feature type="transmembrane region" description="Helical" evidence="1">
    <location>
        <begin position="145"/>
        <end position="167"/>
    </location>
</feature>
<evidence type="ECO:0000313" key="3">
    <source>
        <dbReference type="Proteomes" id="UP000251842"/>
    </source>
</evidence>
<dbReference type="Proteomes" id="UP000251842">
    <property type="component" value="Chromosome"/>
</dbReference>
<reference evidence="3" key="1">
    <citation type="submission" date="2018-05" db="EMBL/GenBank/DDBJ databases">
        <title>Luteimonas pekinense sp. nov., isolated from human Meibomian gland secretions, Beijing, China.</title>
        <authorList>
            <person name="Wen T."/>
            <person name="Bai H."/>
            <person name="Lv H."/>
        </authorList>
    </citation>
    <scope>NUCLEOTIDE SEQUENCE [LARGE SCALE GENOMIC DNA]</scope>
    <source>
        <strain evidence="3">83-4</strain>
    </source>
</reference>
<dbReference type="OrthoDB" id="6024885at2"/>
<dbReference type="AlphaFoldDB" id="A0A344J5T1"/>
<organism evidence="2 3">
    <name type="scientific">Solilutibacter oculi</name>
    <dbReference type="NCBI Taxonomy" id="2698682"/>
    <lineage>
        <taxon>Bacteria</taxon>
        <taxon>Pseudomonadati</taxon>
        <taxon>Pseudomonadota</taxon>
        <taxon>Gammaproteobacteria</taxon>
        <taxon>Lysobacterales</taxon>
        <taxon>Lysobacteraceae</taxon>
        <taxon>Solilutibacter</taxon>
    </lineage>
</organism>
<keyword evidence="1" id="KW-1133">Transmembrane helix</keyword>
<proteinExistence type="predicted"/>
<evidence type="ECO:0000313" key="2">
    <source>
        <dbReference type="EMBL" id="AXA84391.1"/>
    </source>
</evidence>
<evidence type="ECO:0000256" key="1">
    <source>
        <dbReference type="SAM" id="Phobius"/>
    </source>
</evidence>
<keyword evidence="3" id="KW-1185">Reference proteome</keyword>
<protein>
    <submittedName>
        <fullName evidence="2">DUF998 domain-containing protein</fullName>
    </submittedName>
</protein>
<feature type="transmembrane region" description="Helical" evidence="1">
    <location>
        <begin position="79"/>
        <end position="98"/>
    </location>
</feature>
<keyword evidence="1" id="KW-0812">Transmembrane</keyword>
<name>A0A344J5T1_9GAMM</name>
<gene>
    <name evidence="2" type="ORF">DCD74_06515</name>
</gene>
<dbReference type="EMBL" id="CP029556">
    <property type="protein sequence ID" value="AXA84391.1"/>
    <property type="molecule type" value="Genomic_DNA"/>
</dbReference>
<keyword evidence="1" id="KW-0472">Membrane</keyword>
<dbReference type="KEGG" id="lue:DCD74_06515"/>
<dbReference type="RefSeq" id="WP_112926604.1">
    <property type="nucleotide sequence ID" value="NZ_CP029556.1"/>
</dbReference>
<sequence>MKGSKSLLALAGASIIAAAWGFGLGIEGYDHMRQPLALLGAAGMRGWRIANLLLFVLPGLLVAMLAWRLRASLREGSAWPLRMALQLGLLAALGFALQGVCNLDHARLPDDGANRLHALAWMAWWLVFAASALALMFARGLPGGVRVASLVAALLMPLGVLAAPVLWPAALAHRLGIALWLGWWWMLAASLNRGEASSPE</sequence>